<protein>
    <submittedName>
        <fullName evidence="1">Uncharacterized protein</fullName>
    </submittedName>
</protein>
<evidence type="ECO:0000313" key="2">
    <source>
        <dbReference type="EMBL" id="KAF4141611.1"/>
    </source>
</evidence>
<organism evidence="1 3">
    <name type="scientific">Phytophthora infestans</name>
    <name type="common">Potato late blight agent</name>
    <name type="synonym">Botrytis infestans</name>
    <dbReference type="NCBI Taxonomy" id="4787"/>
    <lineage>
        <taxon>Eukaryota</taxon>
        <taxon>Sar</taxon>
        <taxon>Stramenopiles</taxon>
        <taxon>Oomycota</taxon>
        <taxon>Peronosporomycetes</taxon>
        <taxon>Peronosporales</taxon>
        <taxon>Peronosporaceae</taxon>
        <taxon>Phytophthora</taxon>
    </lineage>
</organism>
<evidence type="ECO:0000313" key="3">
    <source>
        <dbReference type="Proteomes" id="UP000704712"/>
    </source>
</evidence>
<evidence type="ECO:0000313" key="1">
    <source>
        <dbReference type="EMBL" id="KAF4135849.1"/>
    </source>
</evidence>
<dbReference type="EMBL" id="JAACNO010001299">
    <property type="protein sequence ID" value="KAF4141611.1"/>
    <property type="molecule type" value="Genomic_DNA"/>
</dbReference>
<sequence>MSSFHSCGLSWMKSCMSLMHVSSCSSLTSTPRERTYSPGPWKVLFSPTTIVGMQHSSAAHVARTQRRVERGTRVVGGRESSGVLEAVHLGVQHGTATLNAAVVAARSDFVVDLKHRADGDAPLAQAQLGLVNCSLEKRVHGLTSIGLGQRGRE</sequence>
<gene>
    <name evidence="2" type="ORF">GN958_ATG09203</name>
    <name evidence="1" type="ORF">GN958_ATG14964</name>
</gene>
<reference evidence="1" key="1">
    <citation type="submission" date="2020-03" db="EMBL/GenBank/DDBJ databases">
        <title>Hybrid Assembly of Korean Phytophthora infestans isolates.</title>
        <authorList>
            <person name="Prokchorchik M."/>
            <person name="Lee Y."/>
            <person name="Seo J."/>
            <person name="Cho J.-H."/>
            <person name="Park Y.-E."/>
            <person name="Jang D.-C."/>
            <person name="Im J.-S."/>
            <person name="Choi J.-G."/>
            <person name="Park H.-J."/>
            <person name="Lee G.-B."/>
            <person name="Lee Y.-G."/>
            <person name="Hong S.-Y."/>
            <person name="Cho K."/>
            <person name="Sohn K.H."/>
        </authorList>
    </citation>
    <scope>NUCLEOTIDE SEQUENCE</scope>
    <source>
        <strain evidence="1">KR_2_A2</strain>
    </source>
</reference>
<dbReference type="Proteomes" id="UP000704712">
    <property type="component" value="Unassembled WGS sequence"/>
</dbReference>
<dbReference type="EMBL" id="JAACNO010002046">
    <property type="protein sequence ID" value="KAF4135849.1"/>
    <property type="molecule type" value="Genomic_DNA"/>
</dbReference>
<accession>A0A8S9U978</accession>
<proteinExistence type="predicted"/>
<comment type="caution">
    <text evidence="1">The sequence shown here is derived from an EMBL/GenBank/DDBJ whole genome shotgun (WGS) entry which is preliminary data.</text>
</comment>
<dbReference type="AlphaFoldDB" id="A0A8S9U978"/>
<name>A0A8S9U978_PHYIN</name>